<dbReference type="RefSeq" id="WP_156097114.1">
    <property type="nucleotide sequence ID" value="NZ_ATLK01000001.1"/>
</dbReference>
<sequence>MGTTIRSNESDATAHANAFMHASGGLSRSAGSPVPDTFAGHLPMLATACQSMAKLDADLRRQAAAYAARGHDVKAVHVQLH</sequence>
<gene>
    <name evidence="1" type="ORF">BBOMB_0001</name>
</gene>
<organism evidence="1 2">
    <name type="scientific">Bifidobacterium bombi DSM 19703</name>
    <dbReference type="NCBI Taxonomy" id="1341695"/>
    <lineage>
        <taxon>Bacteria</taxon>
        <taxon>Bacillati</taxon>
        <taxon>Actinomycetota</taxon>
        <taxon>Actinomycetes</taxon>
        <taxon>Bifidobacteriales</taxon>
        <taxon>Bifidobacteriaceae</taxon>
        <taxon>Bifidobacterium</taxon>
    </lineage>
</organism>
<dbReference type="AlphaFoldDB" id="A0A086BP33"/>
<name>A0A086BP33_9BIFI</name>
<evidence type="ECO:0000313" key="1">
    <source>
        <dbReference type="EMBL" id="KFF30697.1"/>
    </source>
</evidence>
<dbReference type="EMBL" id="ATLK01000001">
    <property type="protein sequence ID" value="KFF30697.1"/>
    <property type="molecule type" value="Genomic_DNA"/>
</dbReference>
<keyword evidence="2" id="KW-1185">Reference proteome</keyword>
<dbReference type="Proteomes" id="UP000028730">
    <property type="component" value="Unassembled WGS sequence"/>
</dbReference>
<protein>
    <submittedName>
        <fullName evidence="1">Uncharacterized protein</fullName>
    </submittedName>
</protein>
<accession>A0A086BP33</accession>
<evidence type="ECO:0000313" key="2">
    <source>
        <dbReference type="Proteomes" id="UP000028730"/>
    </source>
</evidence>
<reference evidence="1 2" key="1">
    <citation type="journal article" date="2014" name="Appl. Environ. Microbiol.">
        <title>Genomic encyclopedia of type strains of the genus Bifidobacterium.</title>
        <authorList>
            <person name="Milani C."/>
            <person name="Lugli G.A."/>
            <person name="Duranti S."/>
            <person name="Turroni F."/>
            <person name="Bottacini F."/>
            <person name="Mangifesta M."/>
            <person name="Sanchez B."/>
            <person name="Viappiani A."/>
            <person name="Mancabelli L."/>
            <person name="Taminiau B."/>
            <person name="Delcenserie V."/>
            <person name="Barrangou R."/>
            <person name="Margolles A."/>
            <person name="van Sinderen D."/>
            <person name="Ventura M."/>
        </authorList>
    </citation>
    <scope>NUCLEOTIDE SEQUENCE [LARGE SCALE GENOMIC DNA]</scope>
    <source>
        <strain evidence="1 2">DSM 19703</strain>
    </source>
</reference>
<proteinExistence type="predicted"/>
<dbReference type="STRING" id="1341695.BBOMB_0001"/>
<comment type="caution">
    <text evidence="1">The sequence shown here is derived from an EMBL/GenBank/DDBJ whole genome shotgun (WGS) entry which is preliminary data.</text>
</comment>
<feature type="non-terminal residue" evidence="1">
    <location>
        <position position="81"/>
    </location>
</feature>